<organism evidence="1 2">
    <name type="scientific">Candidatus Enterovibrio escicola</name>
    <dbReference type="NCBI Taxonomy" id="1927127"/>
    <lineage>
        <taxon>Bacteria</taxon>
        <taxon>Pseudomonadati</taxon>
        <taxon>Pseudomonadota</taxon>
        <taxon>Gammaproteobacteria</taxon>
        <taxon>Vibrionales</taxon>
        <taxon>Vibrionaceae</taxon>
        <taxon>Enterovibrio</taxon>
    </lineage>
</organism>
<evidence type="ECO:0000313" key="2">
    <source>
        <dbReference type="Proteomes" id="UP000219020"/>
    </source>
</evidence>
<gene>
    <name evidence="1" type="ORF">BTN49_1119</name>
</gene>
<sequence>MTSNVDDKKPVSEMANELWGVYLEIKVISLIHWCYRQSYVSNV</sequence>
<accession>A0A2A5T4P3</accession>
<keyword evidence="2" id="KW-1185">Reference proteome</keyword>
<dbReference type="EMBL" id="NBYY01000011">
    <property type="protein sequence ID" value="PCS23124.1"/>
    <property type="molecule type" value="Genomic_DNA"/>
</dbReference>
<dbReference type="Proteomes" id="UP000219020">
    <property type="component" value="Unassembled WGS sequence"/>
</dbReference>
<reference evidence="2" key="1">
    <citation type="submission" date="2017-04" db="EMBL/GenBank/DDBJ databases">
        <title>Genome evolution of the luminous symbionts of deep sea anglerfish.</title>
        <authorList>
            <person name="Hendry T.A."/>
        </authorList>
    </citation>
    <scope>NUCLEOTIDE SEQUENCE [LARGE SCALE GENOMIC DNA]</scope>
</reference>
<evidence type="ECO:0000313" key="1">
    <source>
        <dbReference type="EMBL" id="PCS23124.1"/>
    </source>
</evidence>
<dbReference type="AlphaFoldDB" id="A0A2A5T4P3"/>
<name>A0A2A5T4P3_9GAMM</name>
<dbReference type="RefSeq" id="WP_263363801.1">
    <property type="nucleotide sequence ID" value="NZ_RPGB01000004.1"/>
</dbReference>
<comment type="caution">
    <text evidence="1">The sequence shown here is derived from an EMBL/GenBank/DDBJ whole genome shotgun (WGS) entry which is preliminary data.</text>
</comment>
<protein>
    <submittedName>
        <fullName evidence="1">Mobile element protein</fullName>
    </submittedName>
</protein>
<proteinExistence type="predicted"/>